<accession>A0A4D9DMW4</accession>
<sequence>MHLLGRRLAWQPRSLTRYPLAQLAPYPLRRAVQGMVLPGPLPKGPVGLNLSYWLLDVLRECAYVLLCCWCIKELLD</sequence>
<dbReference type="PANTHER" id="PTHR16968:SF2">
    <property type="entry name" value="LENS EPITHELIAL CELL PROTEIN LEP503"/>
    <property type="match status" value="1"/>
</dbReference>
<dbReference type="Proteomes" id="UP000297703">
    <property type="component" value="Unassembled WGS sequence"/>
</dbReference>
<comment type="caution">
    <text evidence="1">The sequence shown here is derived from an EMBL/GenBank/DDBJ whole genome shotgun (WGS) entry which is preliminary data.</text>
</comment>
<dbReference type="Pfam" id="PF15221">
    <property type="entry name" value="LEP503"/>
    <property type="match status" value="1"/>
</dbReference>
<reference evidence="1 2" key="1">
    <citation type="submission" date="2019-04" db="EMBL/GenBank/DDBJ databases">
        <title>Draft genome of the big-headed turtle Platysternon megacephalum.</title>
        <authorList>
            <person name="Gong S."/>
        </authorList>
    </citation>
    <scope>NUCLEOTIDE SEQUENCE [LARGE SCALE GENOMIC DNA]</scope>
    <source>
        <strain evidence="1">DO16091913</strain>
        <tissue evidence="1">Muscle</tissue>
    </source>
</reference>
<dbReference type="EMBL" id="QXTE01000472">
    <property type="protein sequence ID" value="TFJ97651.1"/>
    <property type="molecule type" value="Genomic_DNA"/>
</dbReference>
<protein>
    <submittedName>
        <fullName evidence="1">Lens epithelial cell protein LEP503</fullName>
    </submittedName>
</protein>
<name>A0A4D9DMW4_9SAUR</name>
<proteinExistence type="predicted"/>
<keyword evidence="2" id="KW-1185">Reference proteome</keyword>
<evidence type="ECO:0000313" key="2">
    <source>
        <dbReference type="Proteomes" id="UP000297703"/>
    </source>
</evidence>
<evidence type="ECO:0000313" key="1">
    <source>
        <dbReference type="EMBL" id="TFJ97651.1"/>
    </source>
</evidence>
<organism evidence="1 2">
    <name type="scientific">Platysternon megacephalum</name>
    <name type="common">big-headed turtle</name>
    <dbReference type="NCBI Taxonomy" id="55544"/>
    <lineage>
        <taxon>Eukaryota</taxon>
        <taxon>Metazoa</taxon>
        <taxon>Chordata</taxon>
        <taxon>Craniata</taxon>
        <taxon>Vertebrata</taxon>
        <taxon>Euteleostomi</taxon>
        <taxon>Archelosauria</taxon>
        <taxon>Testudinata</taxon>
        <taxon>Testudines</taxon>
        <taxon>Cryptodira</taxon>
        <taxon>Durocryptodira</taxon>
        <taxon>Testudinoidea</taxon>
        <taxon>Platysternidae</taxon>
        <taxon>Platysternon</taxon>
    </lineage>
</organism>
<dbReference type="PANTHER" id="PTHR16968">
    <property type="entry name" value="LENS EPITHELIAL CELL PROTEIN LEP503"/>
    <property type="match status" value="1"/>
</dbReference>
<reference evidence="1 2" key="2">
    <citation type="submission" date="2019-04" db="EMBL/GenBank/DDBJ databases">
        <title>The genome sequence of big-headed turtle.</title>
        <authorList>
            <person name="Gong S."/>
        </authorList>
    </citation>
    <scope>NUCLEOTIDE SEQUENCE [LARGE SCALE GENOMIC DNA]</scope>
    <source>
        <strain evidence="1">DO16091913</strain>
        <tissue evidence="1">Muscle</tissue>
    </source>
</reference>
<dbReference type="AlphaFoldDB" id="A0A4D9DMW4"/>
<gene>
    <name evidence="1" type="ORF">DR999_PMT20505</name>
</gene>
<dbReference type="OrthoDB" id="8727558at2759"/>
<dbReference type="InterPro" id="IPR029194">
    <property type="entry name" value="LEP503"/>
</dbReference>